<gene>
    <name evidence="1" type="ORF">GFSPODELE1_LOCUS1333</name>
</gene>
<dbReference type="SUPFAM" id="SSF52047">
    <property type="entry name" value="RNI-like"/>
    <property type="match status" value="1"/>
</dbReference>
<evidence type="ECO:0008006" key="3">
    <source>
        <dbReference type="Google" id="ProtNLM"/>
    </source>
</evidence>
<dbReference type="Proteomes" id="UP001497453">
    <property type="component" value="Chromosome 1"/>
</dbReference>
<evidence type="ECO:0000313" key="2">
    <source>
        <dbReference type="Proteomes" id="UP001497453"/>
    </source>
</evidence>
<dbReference type="InterPro" id="IPR032675">
    <property type="entry name" value="LRR_dom_sf"/>
</dbReference>
<dbReference type="EMBL" id="OZ037944">
    <property type="protein sequence ID" value="CAL1696776.1"/>
    <property type="molecule type" value="Genomic_DNA"/>
</dbReference>
<name>A0ABP1CM79_9APHY</name>
<reference evidence="2" key="1">
    <citation type="submission" date="2024-04" db="EMBL/GenBank/DDBJ databases">
        <authorList>
            <person name="Shaw F."/>
            <person name="Minotto A."/>
        </authorList>
    </citation>
    <scope>NUCLEOTIDE SEQUENCE [LARGE SCALE GENOMIC DNA]</scope>
</reference>
<sequence>MTLVILNRSISRKSLPSLPPEIWENVLYSLDESYSTSELEDEGFWKRAYKTLAACSRTCRFWHIVAQRSLYRHIRLFYSSTWFNIKVLTHSLWLFRKNVSFIRSLFIRFPVFDKSTYATGWSIPLFPNILPNVTLLKLQHMDMAKVHSDFLRTLACLPSLRHLVLEGSTIKIRVLQRIIFSLKDLQHLDLINMEFLWTEAQFLSTECSIHRCSLQTIGLYAEWHGAQAASCTGILQWLACNPGISQTVRVLDIHIFQTTDETILALDKVLMVCGLSLEYCRLAISWTTKCSIDFQHNPNLKDLALKYIGPTDLSAADEIQTNISSWVLPLVSSIHSSNVAIHIERFVDIVECCGALEASLNMTGVSKLRQVRVLLEERGGKNLVRWIGLFPVLVEQKRLFLCQEFRESWKSLFMADR</sequence>
<proteinExistence type="predicted"/>
<dbReference type="Gene3D" id="3.80.10.10">
    <property type="entry name" value="Ribonuclease Inhibitor"/>
    <property type="match status" value="1"/>
</dbReference>
<organism evidence="1 2">
    <name type="scientific">Somion occarium</name>
    <dbReference type="NCBI Taxonomy" id="3059160"/>
    <lineage>
        <taxon>Eukaryota</taxon>
        <taxon>Fungi</taxon>
        <taxon>Dikarya</taxon>
        <taxon>Basidiomycota</taxon>
        <taxon>Agaricomycotina</taxon>
        <taxon>Agaricomycetes</taxon>
        <taxon>Polyporales</taxon>
        <taxon>Cerrenaceae</taxon>
        <taxon>Somion</taxon>
    </lineage>
</organism>
<accession>A0ABP1CM79</accession>
<protein>
    <recommendedName>
        <fullName evidence="3">F-box domain-containing protein</fullName>
    </recommendedName>
</protein>
<keyword evidence="2" id="KW-1185">Reference proteome</keyword>
<evidence type="ECO:0000313" key="1">
    <source>
        <dbReference type="EMBL" id="CAL1696776.1"/>
    </source>
</evidence>